<gene>
    <name evidence="1" type="ORF">DF200_10575</name>
</gene>
<protein>
    <submittedName>
        <fullName evidence="1">Glycosyl transferase</fullName>
    </submittedName>
</protein>
<dbReference type="GO" id="GO:0016740">
    <property type="term" value="F:transferase activity"/>
    <property type="evidence" value="ECO:0007669"/>
    <property type="project" value="UniProtKB-KW"/>
</dbReference>
<evidence type="ECO:0000313" key="1">
    <source>
        <dbReference type="EMBL" id="PWG58872.1"/>
    </source>
</evidence>
<proteinExistence type="predicted"/>
<organism evidence="1 2">
    <name type="scientific">Bifidobacterium catulorum</name>
    <dbReference type="NCBI Taxonomy" id="1630173"/>
    <lineage>
        <taxon>Bacteria</taxon>
        <taxon>Bacillati</taxon>
        <taxon>Actinomycetota</taxon>
        <taxon>Actinomycetes</taxon>
        <taxon>Bifidobacteriales</taxon>
        <taxon>Bifidobacteriaceae</taxon>
        <taxon>Bifidobacterium</taxon>
    </lineage>
</organism>
<evidence type="ECO:0000313" key="2">
    <source>
        <dbReference type="Proteomes" id="UP000245753"/>
    </source>
</evidence>
<comment type="caution">
    <text evidence="1">The sequence shown here is derived from an EMBL/GenBank/DDBJ whole genome shotgun (WGS) entry which is preliminary data.</text>
</comment>
<accession>A0A2U2MPT1</accession>
<sequence length="55" mass="6508">DFDNPDSQRQYALDSNAMRELLSPLSPAQRLRCAARQKIRLFENHIHDRRVKAMK</sequence>
<dbReference type="AlphaFoldDB" id="A0A2U2MPT1"/>
<reference evidence="1 2" key="1">
    <citation type="journal article" date="2018" name="Int. J. Syst. Evol. Microbiol.">
        <title>Bifidobacterium catulorum sp. nov., a novel taxon from the faeces of the baby common marmoset (Callithrix jacchus).</title>
        <authorList>
            <person name="Modesto M."/>
            <person name="Michelini S."/>
            <person name="Oki K."/>
            <person name="Biavati B."/>
            <person name="Watanabe K."/>
            <person name="Mattarelli P."/>
        </authorList>
    </citation>
    <scope>NUCLEOTIDE SEQUENCE [LARGE SCALE GENOMIC DNA]</scope>
    <source>
        <strain evidence="1 2">MRM 8.19</strain>
    </source>
</reference>
<name>A0A2U2MPT1_9BIFI</name>
<dbReference type="Proteomes" id="UP000245753">
    <property type="component" value="Unassembled WGS sequence"/>
</dbReference>
<feature type="non-terminal residue" evidence="1">
    <location>
        <position position="1"/>
    </location>
</feature>
<keyword evidence="2" id="KW-1185">Reference proteome</keyword>
<dbReference type="EMBL" id="QFFN01000084">
    <property type="protein sequence ID" value="PWG58872.1"/>
    <property type="molecule type" value="Genomic_DNA"/>
</dbReference>
<keyword evidence="1" id="KW-0808">Transferase</keyword>